<comment type="caution">
    <text evidence="2">The sequence shown here is derived from an EMBL/GenBank/DDBJ whole genome shotgun (WGS) entry which is preliminary data.</text>
</comment>
<evidence type="ECO:0000256" key="1">
    <source>
        <dbReference type="SAM" id="MobiDB-lite"/>
    </source>
</evidence>
<dbReference type="AlphaFoldDB" id="A0AAE3R4Z4"/>
<organism evidence="2 3">
    <name type="scientific">Xanthocytophaga agilis</name>
    <dbReference type="NCBI Taxonomy" id="3048010"/>
    <lineage>
        <taxon>Bacteria</taxon>
        <taxon>Pseudomonadati</taxon>
        <taxon>Bacteroidota</taxon>
        <taxon>Cytophagia</taxon>
        <taxon>Cytophagales</taxon>
        <taxon>Rhodocytophagaceae</taxon>
        <taxon>Xanthocytophaga</taxon>
    </lineage>
</organism>
<proteinExistence type="predicted"/>
<evidence type="ECO:0000313" key="2">
    <source>
        <dbReference type="EMBL" id="MDJ1503300.1"/>
    </source>
</evidence>
<accession>A0AAE3R4Z4</accession>
<feature type="region of interest" description="Disordered" evidence="1">
    <location>
        <begin position="56"/>
        <end position="79"/>
    </location>
</feature>
<evidence type="ECO:0000313" key="3">
    <source>
        <dbReference type="Proteomes" id="UP001232063"/>
    </source>
</evidence>
<sequence>MKKRSLSELSLNILSESELSSVKGGQSDSAGLTSRCWGNTSGCWGASVTTIGVQCQPAPAPTPTPTPTTPTPTPSPWSA</sequence>
<dbReference type="Proteomes" id="UP001232063">
    <property type="component" value="Unassembled WGS sequence"/>
</dbReference>
<feature type="compositionally biased region" description="Pro residues" evidence="1">
    <location>
        <begin position="58"/>
        <end position="79"/>
    </location>
</feature>
<dbReference type="EMBL" id="JASJOU010000008">
    <property type="protein sequence ID" value="MDJ1503300.1"/>
    <property type="molecule type" value="Genomic_DNA"/>
</dbReference>
<reference evidence="2" key="1">
    <citation type="submission" date="2023-05" db="EMBL/GenBank/DDBJ databases">
        <authorList>
            <person name="Zhang X."/>
        </authorList>
    </citation>
    <scope>NUCLEOTIDE SEQUENCE</scope>
    <source>
        <strain evidence="2">BD1B2-1</strain>
    </source>
</reference>
<name>A0AAE3R4Z4_9BACT</name>
<gene>
    <name evidence="2" type="ORF">QNI22_21710</name>
</gene>
<protein>
    <submittedName>
        <fullName evidence="2">Uncharacterized protein</fullName>
    </submittedName>
</protein>
<dbReference type="RefSeq" id="WP_314513906.1">
    <property type="nucleotide sequence ID" value="NZ_JASJOU010000008.1"/>
</dbReference>
<keyword evidence="3" id="KW-1185">Reference proteome</keyword>